<evidence type="ECO:0000256" key="1">
    <source>
        <dbReference type="ARBA" id="ARBA00004127"/>
    </source>
</evidence>
<dbReference type="GO" id="GO:0012505">
    <property type="term" value="C:endomembrane system"/>
    <property type="evidence" value="ECO:0007669"/>
    <property type="project" value="UniProtKB-SubCell"/>
</dbReference>
<feature type="transmembrane region" description="Helical" evidence="6">
    <location>
        <begin position="387"/>
        <end position="406"/>
    </location>
</feature>
<dbReference type="GO" id="GO:0022857">
    <property type="term" value="F:transmembrane transporter activity"/>
    <property type="evidence" value="ECO:0007669"/>
    <property type="project" value="InterPro"/>
</dbReference>
<feature type="transmembrane region" description="Helical" evidence="6">
    <location>
        <begin position="20"/>
        <end position="38"/>
    </location>
</feature>
<dbReference type="RefSeq" id="WP_035662011.1">
    <property type="nucleotide sequence ID" value="NZ_JNCA01000032.1"/>
</dbReference>
<dbReference type="AlphaFoldDB" id="A0A066WJ19"/>
<feature type="transmembrane region" description="Helical" evidence="6">
    <location>
        <begin position="257"/>
        <end position="280"/>
    </location>
</feature>
<comment type="subcellular location">
    <subcellularLocation>
        <location evidence="1">Endomembrane system</location>
        <topology evidence="1">Multi-pass membrane protein</topology>
    </subcellularLocation>
</comment>
<feature type="transmembrane region" description="Helical" evidence="6">
    <location>
        <begin position="325"/>
        <end position="343"/>
    </location>
</feature>
<evidence type="ECO:0000256" key="4">
    <source>
        <dbReference type="ARBA" id="ARBA00022989"/>
    </source>
</evidence>
<keyword evidence="9" id="KW-1185">Reference proteome</keyword>
<proteinExistence type="predicted"/>
<dbReference type="EMBL" id="JNCA01000032">
    <property type="protein sequence ID" value="KDN53811.1"/>
    <property type="molecule type" value="Genomic_DNA"/>
</dbReference>
<dbReference type="InterPro" id="IPR036259">
    <property type="entry name" value="MFS_trans_sf"/>
</dbReference>
<dbReference type="InterPro" id="IPR050495">
    <property type="entry name" value="ATG22/LtaA_families"/>
</dbReference>
<dbReference type="STRING" id="1492738.FEM21_29770"/>
<protein>
    <submittedName>
        <fullName evidence="8">MFS transporter permease</fullName>
    </submittedName>
</protein>
<feature type="transmembrane region" description="Helical" evidence="6">
    <location>
        <begin position="197"/>
        <end position="218"/>
    </location>
</feature>
<evidence type="ECO:0000259" key="7">
    <source>
        <dbReference type="PROSITE" id="PS50850"/>
    </source>
</evidence>
<feature type="domain" description="Major facilitator superfamily (MFS) profile" evidence="7">
    <location>
        <begin position="253"/>
        <end position="437"/>
    </location>
</feature>
<organism evidence="8 9">
    <name type="scientific">Flavobacterium seoulense</name>
    <dbReference type="NCBI Taxonomy" id="1492738"/>
    <lineage>
        <taxon>Bacteria</taxon>
        <taxon>Pseudomonadati</taxon>
        <taxon>Bacteroidota</taxon>
        <taxon>Flavobacteriia</taxon>
        <taxon>Flavobacteriales</taxon>
        <taxon>Flavobacteriaceae</taxon>
        <taxon>Flavobacterium</taxon>
    </lineage>
</organism>
<keyword evidence="5 6" id="KW-0472">Membrane</keyword>
<feature type="transmembrane region" description="Helical" evidence="6">
    <location>
        <begin position="412"/>
        <end position="431"/>
    </location>
</feature>
<evidence type="ECO:0000256" key="3">
    <source>
        <dbReference type="ARBA" id="ARBA00022692"/>
    </source>
</evidence>
<feature type="transmembrane region" description="Helical" evidence="6">
    <location>
        <begin position="349"/>
        <end position="366"/>
    </location>
</feature>
<dbReference type="Proteomes" id="UP000027064">
    <property type="component" value="Unassembled WGS sequence"/>
</dbReference>
<dbReference type="InterPro" id="IPR020846">
    <property type="entry name" value="MFS_dom"/>
</dbReference>
<dbReference type="PATRIC" id="fig|1492738.3.peg.2962"/>
<dbReference type="OrthoDB" id="9768783at2"/>
<feature type="transmembrane region" description="Helical" evidence="6">
    <location>
        <begin position="117"/>
        <end position="137"/>
    </location>
</feature>
<keyword evidence="4 6" id="KW-1133">Transmembrane helix</keyword>
<dbReference type="InterPro" id="IPR024671">
    <property type="entry name" value="Atg22-like"/>
</dbReference>
<name>A0A066WJ19_9FLAO</name>
<sequence length="437" mass="48936">MNSLQKGDKKLLNAWAFYDWANSVYTLTIASAVFPIFYEALFSEREHYIDVFGFHLKNSALISFVTAAAFLVVSFISPLLSGIADYVGNKKSFMKFFCYVGALSCMGLYWFDLENIYVGLAFYFLGLLGYWGSLVFYNSYLPDIAFEEQQDQISAKGYSLGYIGSVILLIINLAMIMKPKLFGISGTDGEAAMKAMRYSFIMVGVWWILFSQYTYYYLPKGSKDTSGKLTKSVVFNGFKELKKVWAMLNDNIPLKRYLSGFFVSSMAVQTVMLVATYFGAQEIQWSSKEESTIGLIICILIIQLVAVIGAILTSKSSSKFGNIPTLIGINIIWAIFCALAFFITLPIHFYIMATIAGFVMGGIQSLSRSTYSKLLPETQDTASFFSFYDVAEKIGIVIGMLIYGAIDQITGSPRYAIVFLAIFFVIAVFLLRKVPRK</sequence>
<dbReference type="eggNOG" id="COG2270">
    <property type="taxonomic scope" value="Bacteria"/>
</dbReference>
<gene>
    <name evidence="8" type="ORF">FEM21_29770</name>
</gene>
<reference evidence="8 9" key="1">
    <citation type="submission" date="2014-05" db="EMBL/GenBank/DDBJ databases">
        <title>Genome Sequence of Flavobacterium sp. EM1321.</title>
        <authorList>
            <person name="Shin S.-K."/>
            <person name="Yi H."/>
        </authorList>
    </citation>
    <scope>NUCLEOTIDE SEQUENCE [LARGE SCALE GENOMIC DNA]</scope>
    <source>
        <strain evidence="8 9">EM1321</strain>
    </source>
</reference>
<dbReference type="SUPFAM" id="SSF103473">
    <property type="entry name" value="MFS general substrate transporter"/>
    <property type="match status" value="1"/>
</dbReference>
<feature type="transmembrane region" description="Helical" evidence="6">
    <location>
        <begin position="92"/>
        <end position="111"/>
    </location>
</feature>
<evidence type="ECO:0000313" key="9">
    <source>
        <dbReference type="Proteomes" id="UP000027064"/>
    </source>
</evidence>
<evidence type="ECO:0000256" key="5">
    <source>
        <dbReference type="ARBA" id="ARBA00023136"/>
    </source>
</evidence>
<evidence type="ECO:0000256" key="6">
    <source>
        <dbReference type="SAM" id="Phobius"/>
    </source>
</evidence>
<dbReference type="PANTHER" id="PTHR23519">
    <property type="entry name" value="AUTOPHAGY-RELATED PROTEIN 22"/>
    <property type="match status" value="1"/>
</dbReference>
<dbReference type="Gene3D" id="1.20.1250.20">
    <property type="entry name" value="MFS general substrate transporter like domains"/>
    <property type="match status" value="1"/>
</dbReference>
<evidence type="ECO:0000313" key="8">
    <source>
        <dbReference type="EMBL" id="KDN53811.1"/>
    </source>
</evidence>
<keyword evidence="2" id="KW-0813">Transport</keyword>
<evidence type="ECO:0000256" key="2">
    <source>
        <dbReference type="ARBA" id="ARBA00022448"/>
    </source>
</evidence>
<keyword evidence="3 6" id="KW-0812">Transmembrane</keyword>
<feature type="transmembrane region" description="Helical" evidence="6">
    <location>
        <begin position="292"/>
        <end position="313"/>
    </location>
</feature>
<dbReference type="PANTHER" id="PTHR23519:SF1">
    <property type="entry name" value="AUTOPHAGY-RELATED PROTEIN 22"/>
    <property type="match status" value="1"/>
</dbReference>
<feature type="transmembrane region" description="Helical" evidence="6">
    <location>
        <begin position="158"/>
        <end position="177"/>
    </location>
</feature>
<accession>A0A066WJ19</accession>
<feature type="transmembrane region" description="Helical" evidence="6">
    <location>
        <begin position="58"/>
        <end position="80"/>
    </location>
</feature>
<comment type="caution">
    <text evidence="8">The sequence shown here is derived from an EMBL/GenBank/DDBJ whole genome shotgun (WGS) entry which is preliminary data.</text>
</comment>
<dbReference type="Pfam" id="PF11700">
    <property type="entry name" value="ATG22"/>
    <property type="match status" value="1"/>
</dbReference>
<dbReference type="PROSITE" id="PS50850">
    <property type="entry name" value="MFS"/>
    <property type="match status" value="1"/>
</dbReference>